<dbReference type="CDD" id="cd03177">
    <property type="entry name" value="GST_C_Delta_Epsilon"/>
    <property type="match status" value="1"/>
</dbReference>
<dbReference type="Gene3D" id="3.40.30.10">
    <property type="entry name" value="Glutaredoxin"/>
    <property type="match status" value="1"/>
</dbReference>
<evidence type="ECO:0000313" key="5">
    <source>
        <dbReference type="EMBL" id="KAK9887079.1"/>
    </source>
</evidence>
<dbReference type="Proteomes" id="UP001431783">
    <property type="component" value="Unassembled WGS sequence"/>
</dbReference>
<dbReference type="InterPro" id="IPR004046">
    <property type="entry name" value="GST_C"/>
</dbReference>
<dbReference type="PROSITE" id="PS50404">
    <property type="entry name" value="GST_NTER"/>
    <property type="match status" value="1"/>
</dbReference>
<feature type="domain" description="GST N-terminal" evidence="3">
    <location>
        <begin position="1"/>
        <end position="82"/>
    </location>
</feature>
<dbReference type="Pfam" id="PF02798">
    <property type="entry name" value="GST_N"/>
    <property type="match status" value="1"/>
</dbReference>
<evidence type="ECO:0000313" key="6">
    <source>
        <dbReference type="Proteomes" id="UP001431783"/>
    </source>
</evidence>
<dbReference type="CDD" id="cd03045">
    <property type="entry name" value="GST_N_Delta_Epsilon"/>
    <property type="match status" value="1"/>
</dbReference>
<dbReference type="GO" id="GO:0006749">
    <property type="term" value="P:glutathione metabolic process"/>
    <property type="evidence" value="ECO:0007669"/>
    <property type="project" value="TreeGrafter"/>
</dbReference>
<comment type="similarity">
    <text evidence="2">Belongs to the GST superfamily.</text>
</comment>
<dbReference type="SUPFAM" id="SSF47616">
    <property type="entry name" value="GST C-terminal domain-like"/>
    <property type="match status" value="1"/>
</dbReference>
<dbReference type="AlphaFoldDB" id="A0AAW1V1V5"/>
<dbReference type="SFLD" id="SFLDS00019">
    <property type="entry name" value="Glutathione_Transferase_(cytos"/>
    <property type="match status" value="1"/>
</dbReference>
<evidence type="ECO:0000256" key="1">
    <source>
        <dbReference type="ARBA" id="ARBA00011738"/>
    </source>
</evidence>
<feature type="domain" description="GST C-terminal" evidence="4">
    <location>
        <begin position="88"/>
        <end position="209"/>
    </location>
</feature>
<name>A0AAW1V1V5_9CUCU</name>
<dbReference type="EMBL" id="JARQZJ010000104">
    <property type="protein sequence ID" value="KAK9887079.1"/>
    <property type="molecule type" value="Genomic_DNA"/>
</dbReference>
<dbReference type="SFLD" id="SFLDG00358">
    <property type="entry name" value="Main_(cytGST)"/>
    <property type="match status" value="1"/>
</dbReference>
<dbReference type="GO" id="GO:0004364">
    <property type="term" value="F:glutathione transferase activity"/>
    <property type="evidence" value="ECO:0007669"/>
    <property type="project" value="TreeGrafter"/>
</dbReference>
<dbReference type="SFLD" id="SFLDG01153">
    <property type="entry name" value="Main.4:_Theta-like"/>
    <property type="match status" value="1"/>
</dbReference>
<dbReference type="InterPro" id="IPR004045">
    <property type="entry name" value="Glutathione_S-Trfase_N"/>
</dbReference>
<gene>
    <name evidence="5" type="ORF">WA026_020021</name>
</gene>
<dbReference type="InterPro" id="IPR040079">
    <property type="entry name" value="Glutathione_S-Trfase"/>
</dbReference>
<dbReference type="Gene3D" id="1.20.1050.10">
    <property type="match status" value="1"/>
</dbReference>
<dbReference type="PANTHER" id="PTHR43969">
    <property type="entry name" value="GLUTATHIONE S TRANSFERASE D10, ISOFORM A-RELATED"/>
    <property type="match status" value="1"/>
</dbReference>
<dbReference type="InterPro" id="IPR010987">
    <property type="entry name" value="Glutathione-S-Trfase_C-like"/>
</dbReference>
<sequence>MAPKLYMFIGSPPVRAVMMTAQELGIDLEMKEVDMFGQENLKEEFIKMNPAHTIPTLEDDGFILFESAAIMEYLVRKYGKDDSLCPKDIQKHAIVDQLLHLSTTTFNRHVAVFKIIFRAGASNVPKDNMEDLFNTFGILEALLGNKPYFTGNNLTIADLSLATLVSSSKVAFPIEMERFPLLGAWLERLEQRPSYEINRKGLNFLKGFFTSTKN</sequence>
<dbReference type="FunFam" id="1.20.1050.10:FF:000007">
    <property type="entry name" value="Glutathione S-transferase 1-1"/>
    <property type="match status" value="1"/>
</dbReference>
<dbReference type="Pfam" id="PF00043">
    <property type="entry name" value="GST_C"/>
    <property type="match status" value="1"/>
</dbReference>
<dbReference type="FunFam" id="3.40.30.10:FF:000034">
    <property type="entry name" value="glutathione S-transferase 1"/>
    <property type="match status" value="1"/>
</dbReference>
<dbReference type="PROSITE" id="PS50405">
    <property type="entry name" value="GST_CTER"/>
    <property type="match status" value="1"/>
</dbReference>
<evidence type="ECO:0000259" key="3">
    <source>
        <dbReference type="PROSITE" id="PS50404"/>
    </source>
</evidence>
<evidence type="ECO:0008006" key="7">
    <source>
        <dbReference type="Google" id="ProtNLM"/>
    </source>
</evidence>
<dbReference type="PANTHER" id="PTHR43969:SF9">
    <property type="entry name" value="GLUTATHIONE S TRANSFERASE D10, ISOFORM A-RELATED"/>
    <property type="match status" value="1"/>
</dbReference>
<dbReference type="InterPro" id="IPR036249">
    <property type="entry name" value="Thioredoxin-like_sf"/>
</dbReference>
<evidence type="ECO:0000256" key="2">
    <source>
        <dbReference type="RuleBase" id="RU003494"/>
    </source>
</evidence>
<proteinExistence type="inferred from homology"/>
<organism evidence="5 6">
    <name type="scientific">Henosepilachna vigintioctopunctata</name>
    <dbReference type="NCBI Taxonomy" id="420089"/>
    <lineage>
        <taxon>Eukaryota</taxon>
        <taxon>Metazoa</taxon>
        <taxon>Ecdysozoa</taxon>
        <taxon>Arthropoda</taxon>
        <taxon>Hexapoda</taxon>
        <taxon>Insecta</taxon>
        <taxon>Pterygota</taxon>
        <taxon>Neoptera</taxon>
        <taxon>Endopterygota</taxon>
        <taxon>Coleoptera</taxon>
        <taxon>Polyphaga</taxon>
        <taxon>Cucujiformia</taxon>
        <taxon>Coccinelloidea</taxon>
        <taxon>Coccinellidae</taxon>
        <taxon>Epilachninae</taxon>
        <taxon>Epilachnini</taxon>
        <taxon>Henosepilachna</taxon>
    </lineage>
</organism>
<protein>
    <recommendedName>
        <fullName evidence="7">Glutathione transferase</fullName>
    </recommendedName>
</protein>
<dbReference type="SUPFAM" id="SSF52833">
    <property type="entry name" value="Thioredoxin-like"/>
    <property type="match status" value="1"/>
</dbReference>
<comment type="subunit">
    <text evidence="1">Homodimer.</text>
</comment>
<accession>A0AAW1V1V5</accession>
<reference evidence="5 6" key="1">
    <citation type="submission" date="2023-03" db="EMBL/GenBank/DDBJ databases">
        <title>Genome insight into feeding habits of ladybird beetles.</title>
        <authorList>
            <person name="Li H.-S."/>
            <person name="Huang Y.-H."/>
            <person name="Pang H."/>
        </authorList>
    </citation>
    <scope>NUCLEOTIDE SEQUENCE [LARGE SCALE GENOMIC DNA]</scope>
    <source>
        <strain evidence="5">SYSU_2023b</strain>
        <tissue evidence="5">Whole body</tissue>
    </source>
</reference>
<keyword evidence="6" id="KW-1185">Reference proteome</keyword>
<evidence type="ECO:0000259" key="4">
    <source>
        <dbReference type="PROSITE" id="PS50405"/>
    </source>
</evidence>
<dbReference type="InterPro" id="IPR036282">
    <property type="entry name" value="Glutathione-S-Trfase_C_sf"/>
</dbReference>
<comment type="caution">
    <text evidence="5">The sequence shown here is derived from an EMBL/GenBank/DDBJ whole genome shotgun (WGS) entry which is preliminary data.</text>
</comment>